<protein>
    <submittedName>
        <fullName evidence="1">Uncharacterized protein</fullName>
    </submittedName>
</protein>
<keyword evidence="2" id="KW-1185">Reference proteome</keyword>
<dbReference type="Proteomes" id="UP000054937">
    <property type="component" value="Unassembled WGS sequence"/>
</dbReference>
<name>A0A0V0R2N0_PSEPJ</name>
<gene>
    <name evidence="1" type="ORF">PPERSA_03524</name>
</gene>
<proteinExistence type="predicted"/>
<evidence type="ECO:0000313" key="2">
    <source>
        <dbReference type="Proteomes" id="UP000054937"/>
    </source>
</evidence>
<dbReference type="AlphaFoldDB" id="A0A0V0R2N0"/>
<dbReference type="InParanoid" id="A0A0V0R2N0"/>
<sequence length="374" mass="43796">MILKNKSRKIQFKKIRDEQQNIIQLCHVDDDVIFGQGNQVQTEPELIQIPDFSKQAGVKLRDSIGPQDINIQSADNYFIPFISERDRMGNLITSKINKSQNKTQEKTNGINNQYFEGKDVKYSNEKKVKNNQIVQQQETIAVQSNMDNILSPDQKNQFNEIQQQNLFQRDKSEHNLENQKDLKSTNEQQNFDAKYYKKRSFQAQGRKIRKNMNINQINQGKITLTPNSLLANLKTNNTLKNTDISKDSSFNLSKIEIDDDKQLKPSLDDNDNWGINYYVSDKALIQGSNRKQIQMYLKTKNMRLESRNKMKSNQAFLTPTIPPSYLLQHDLKKRQTQDQMLIEWNEKIQQYGYKFDRKGLKKFFGDQIAVKINK</sequence>
<comment type="caution">
    <text evidence="1">The sequence shown here is derived from an EMBL/GenBank/DDBJ whole genome shotgun (WGS) entry which is preliminary data.</text>
</comment>
<dbReference type="EMBL" id="LDAU01000060">
    <property type="protein sequence ID" value="KRX08653.1"/>
    <property type="molecule type" value="Genomic_DNA"/>
</dbReference>
<accession>A0A0V0R2N0</accession>
<organism evidence="1 2">
    <name type="scientific">Pseudocohnilembus persalinus</name>
    <name type="common">Ciliate</name>
    <dbReference type="NCBI Taxonomy" id="266149"/>
    <lineage>
        <taxon>Eukaryota</taxon>
        <taxon>Sar</taxon>
        <taxon>Alveolata</taxon>
        <taxon>Ciliophora</taxon>
        <taxon>Intramacronucleata</taxon>
        <taxon>Oligohymenophorea</taxon>
        <taxon>Scuticociliatia</taxon>
        <taxon>Philasterida</taxon>
        <taxon>Pseudocohnilembidae</taxon>
        <taxon>Pseudocohnilembus</taxon>
    </lineage>
</organism>
<reference evidence="1 2" key="1">
    <citation type="journal article" date="2015" name="Sci. Rep.">
        <title>Genome of the facultative scuticociliatosis pathogen Pseudocohnilembus persalinus provides insight into its virulence through horizontal gene transfer.</title>
        <authorList>
            <person name="Xiong J."/>
            <person name="Wang G."/>
            <person name="Cheng J."/>
            <person name="Tian M."/>
            <person name="Pan X."/>
            <person name="Warren A."/>
            <person name="Jiang C."/>
            <person name="Yuan D."/>
            <person name="Miao W."/>
        </authorList>
    </citation>
    <scope>NUCLEOTIDE SEQUENCE [LARGE SCALE GENOMIC DNA]</scope>
    <source>
        <strain evidence="1">36N120E</strain>
    </source>
</reference>
<evidence type="ECO:0000313" key="1">
    <source>
        <dbReference type="EMBL" id="KRX08653.1"/>
    </source>
</evidence>